<dbReference type="GO" id="GO:0005886">
    <property type="term" value="C:plasma membrane"/>
    <property type="evidence" value="ECO:0007669"/>
    <property type="project" value="UniProtKB-SubCell"/>
</dbReference>
<keyword evidence="6 7" id="KW-0472">Membrane</keyword>
<feature type="transmembrane region" description="Helical" evidence="7">
    <location>
        <begin position="56"/>
        <end position="80"/>
    </location>
</feature>
<organism evidence="8">
    <name type="scientific">marine metagenome</name>
    <dbReference type="NCBI Taxonomy" id="408172"/>
    <lineage>
        <taxon>unclassified sequences</taxon>
        <taxon>metagenomes</taxon>
        <taxon>ecological metagenomes</taxon>
    </lineage>
</organism>
<dbReference type="GO" id="GO:0031460">
    <property type="term" value="P:glycine betaine transport"/>
    <property type="evidence" value="ECO:0007669"/>
    <property type="project" value="TreeGrafter"/>
</dbReference>
<dbReference type="EMBL" id="UINC01085775">
    <property type="protein sequence ID" value="SVC33634.1"/>
    <property type="molecule type" value="Genomic_DNA"/>
</dbReference>
<evidence type="ECO:0000256" key="7">
    <source>
        <dbReference type="SAM" id="Phobius"/>
    </source>
</evidence>
<dbReference type="Pfam" id="PF00893">
    <property type="entry name" value="Multi_Drug_Res"/>
    <property type="match status" value="1"/>
</dbReference>
<keyword evidence="4 7" id="KW-0812">Transmembrane</keyword>
<protein>
    <recommendedName>
        <fullName evidence="9">QacE family quaternary ammonium compound efflux SMR transporter</fullName>
    </recommendedName>
</protein>
<evidence type="ECO:0000256" key="4">
    <source>
        <dbReference type="ARBA" id="ARBA00022692"/>
    </source>
</evidence>
<comment type="subcellular location">
    <subcellularLocation>
        <location evidence="1">Cell membrane</location>
        <topology evidence="1">Multi-pass membrane protein</topology>
    </subcellularLocation>
</comment>
<dbReference type="SUPFAM" id="SSF103481">
    <property type="entry name" value="Multidrug resistance efflux transporter EmrE"/>
    <property type="match status" value="1"/>
</dbReference>
<evidence type="ECO:0000256" key="3">
    <source>
        <dbReference type="ARBA" id="ARBA00022475"/>
    </source>
</evidence>
<accession>A0A382L9R3</accession>
<dbReference type="Gene3D" id="1.10.3730.20">
    <property type="match status" value="1"/>
</dbReference>
<feature type="transmembrane region" description="Helical" evidence="7">
    <location>
        <begin position="6"/>
        <end position="24"/>
    </location>
</feature>
<dbReference type="InterPro" id="IPR045324">
    <property type="entry name" value="Small_multidrug_res"/>
</dbReference>
<dbReference type="AlphaFoldDB" id="A0A382L9R3"/>
<dbReference type="PANTHER" id="PTHR30561:SF1">
    <property type="entry name" value="MULTIDRUG TRANSPORTER EMRE"/>
    <property type="match status" value="1"/>
</dbReference>
<proteinExistence type="predicted"/>
<evidence type="ECO:0000256" key="5">
    <source>
        <dbReference type="ARBA" id="ARBA00022989"/>
    </source>
</evidence>
<dbReference type="GO" id="GO:0015297">
    <property type="term" value="F:antiporter activity"/>
    <property type="evidence" value="ECO:0007669"/>
    <property type="project" value="TreeGrafter"/>
</dbReference>
<keyword evidence="3" id="KW-1003">Cell membrane</keyword>
<evidence type="ECO:0000313" key="8">
    <source>
        <dbReference type="EMBL" id="SVC33634.1"/>
    </source>
</evidence>
<evidence type="ECO:0000256" key="2">
    <source>
        <dbReference type="ARBA" id="ARBA00022448"/>
    </source>
</evidence>
<evidence type="ECO:0008006" key="9">
    <source>
        <dbReference type="Google" id="ProtNLM"/>
    </source>
</evidence>
<feature type="transmembrane region" description="Helical" evidence="7">
    <location>
        <begin position="33"/>
        <end position="50"/>
    </location>
</feature>
<keyword evidence="5 7" id="KW-1133">Transmembrane helix</keyword>
<dbReference type="InterPro" id="IPR037185">
    <property type="entry name" value="EmrE-like"/>
</dbReference>
<dbReference type="InterPro" id="IPR000390">
    <property type="entry name" value="Small_drug/metabolite_transptr"/>
</dbReference>
<evidence type="ECO:0000256" key="6">
    <source>
        <dbReference type="ARBA" id="ARBA00023136"/>
    </source>
</evidence>
<name>A0A382L9R3_9ZZZZ</name>
<sequence>MNLIYAYILLGLAIVLEITGTSFVKDTESFTKWLPTLICLFTICFSYYLMSHVVNFVPIGITYATWSGLGIAAITIIGIIKYNQVPNIPTIIGLILIIAGVTIISTMNDIEVN</sequence>
<evidence type="ECO:0000256" key="1">
    <source>
        <dbReference type="ARBA" id="ARBA00004651"/>
    </source>
</evidence>
<feature type="transmembrane region" description="Helical" evidence="7">
    <location>
        <begin position="87"/>
        <end position="107"/>
    </location>
</feature>
<dbReference type="PANTHER" id="PTHR30561">
    <property type="entry name" value="SMR FAMILY PROTON-DEPENDENT DRUG EFFLUX TRANSPORTER SUGE"/>
    <property type="match status" value="1"/>
</dbReference>
<dbReference type="GO" id="GO:0015199">
    <property type="term" value="F:amino-acid betaine transmembrane transporter activity"/>
    <property type="evidence" value="ECO:0007669"/>
    <property type="project" value="TreeGrafter"/>
</dbReference>
<keyword evidence="2" id="KW-0813">Transport</keyword>
<dbReference type="GO" id="GO:0015220">
    <property type="term" value="F:choline transmembrane transporter activity"/>
    <property type="evidence" value="ECO:0007669"/>
    <property type="project" value="TreeGrafter"/>
</dbReference>
<gene>
    <name evidence="8" type="ORF">METZ01_LOCUS286488</name>
</gene>
<reference evidence="8" key="1">
    <citation type="submission" date="2018-05" db="EMBL/GenBank/DDBJ databases">
        <authorList>
            <person name="Lanie J.A."/>
            <person name="Ng W.-L."/>
            <person name="Kazmierczak K.M."/>
            <person name="Andrzejewski T.M."/>
            <person name="Davidsen T.M."/>
            <person name="Wayne K.J."/>
            <person name="Tettelin H."/>
            <person name="Glass J.I."/>
            <person name="Rusch D."/>
            <person name="Podicherti R."/>
            <person name="Tsui H.-C.T."/>
            <person name="Winkler M.E."/>
        </authorList>
    </citation>
    <scope>NUCLEOTIDE SEQUENCE</scope>
</reference>